<dbReference type="HAMAP" id="MF_00394">
    <property type="entry name" value="NAD_Glyc3P_dehydrog"/>
    <property type="match status" value="1"/>
</dbReference>
<dbReference type="PANTHER" id="PTHR11728">
    <property type="entry name" value="GLYCEROL-3-PHOSPHATE DEHYDROGENASE"/>
    <property type="match status" value="1"/>
</dbReference>
<feature type="binding site" evidence="13">
    <location>
        <position position="34"/>
    </location>
    <ligand>
        <name>NADPH</name>
        <dbReference type="ChEBI" id="CHEBI:57783"/>
    </ligand>
</feature>
<dbReference type="GO" id="GO:0141152">
    <property type="term" value="F:glycerol-3-phosphate dehydrogenase (NAD+) activity"/>
    <property type="evidence" value="ECO:0007669"/>
    <property type="project" value="RHEA"/>
</dbReference>
<dbReference type="SUPFAM" id="SSF51735">
    <property type="entry name" value="NAD(P)-binding Rossmann-fold domains"/>
    <property type="match status" value="1"/>
</dbReference>
<feature type="binding site" evidence="16">
    <location>
        <position position="140"/>
    </location>
    <ligand>
        <name>NAD(+)</name>
        <dbReference type="ChEBI" id="CHEBI:57540"/>
    </ligand>
</feature>
<evidence type="ECO:0000313" key="21">
    <source>
        <dbReference type="Proteomes" id="UP000319976"/>
    </source>
</evidence>
<comment type="pathway">
    <text evidence="13">Membrane lipid metabolism; glycerophospholipid metabolism.</text>
</comment>
<evidence type="ECO:0000256" key="2">
    <source>
        <dbReference type="ARBA" id="ARBA00022516"/>
    </source>
</evidence>
<proteinExistence type="inferred from homology"/>
<evidence type="ECO:0000256" key="16">
    <source>
        <dbReference type="PIRSR" id="PIRSR000114-3"/>
    </source>
</evidence>
<dbReference type="EMBL" id="CP036316">
    <property type="protein sequence ID" value="QDT64229.1"/>
    <property type="molecule type" value="Genomic_DNA"/>
</dbReference>
<evidence type="ECO:0000259" key="18">
    <source>
        <dbReference type="Pfam" id="PF01210"/>
    </source>
</evidence>
<keyword evidence="21" id="KW-1185">Reference proteome</keyword>
<protein>
    <recommendedName>
        <fullName evidence="11 13">Glycerol-3-phosphate dehydrogenase [NAD(P)+]</fullName>
        <ecNumber evidence="10 13">1.1.1.94</ecNumber>
    </recommendedName>
    <alternativeName>
        <fullName evidence="13">NAD(P)(+)-dependent glycerol-3-phosphate dehydrogenase</fullName>
    </alternativeName>
    <alternativeName>
        <fullName evidence="12 13">NAD(P)H-dependent dihydroxyacetone-phosphate reductase</fullName>
    </alternativeName>
</protein>
<feature type="binding site" evidence="15">
    <location>
        <position position="108"/>
    </location>
    <ligand>
        <name>substrate</name>
    </ligand>
</feature>
<comment type="function">
    <text evidence="13">Catalyzes the reduction of the glycolytic intermediate dihydroxyacetone phosphate (DHAP) to sn-glycerol 3-phosphate (G3P), the key precursor for phospholipid synthesis.</text>
</comment>
<feature type="domain" description="Glycerol-3-phosphate dehydrogenase NAD-dependent N-terminal" evidence="18">
    <location>
        <begin position="5"/>
        <end position="159"/>
    </location>
</feature>
<keyword evidence="13" id="KW-0963">Cytoplasm</keyword>
<dbReference type="PROSITE" id="PS00957">
    <property type="entry name" value="NAD_G3PDH"/>
    <property type="match status" value="1"/>
</dbReference>
<comment type="catalytic activity">
    <reaction evidence="9">
        <text>sn-glycerol 3-phosphate + NADP(+) = dihydroxyacetone phosphate + NADPH + H(+)</text>
        <dbReference type="Rhea" id="RHEA:11096"/>
        <dbReference type="ChEBI" id="CHEBI:15378"/>
        <dbReference type="ChEBI" id="CHEBI:57597"/>
        <dbReference type="ChEBI" id="CHEBI:57642"/>
        <dbReference type="ChEBI" id="CHEBI:57783"/>
        <dbReference type="ChEBI" id="CHEBI:58349"/>
        <dbReference type="EC" id="1.1.1.94"/>
    </reaction>
    <physiologicalReaction direction="right-to-left" evidence="9">
        <dbReference type="Rhea" id="RHEA:11098"/>
    </physiologicalReaction>
</comment>
<feature type="binding site" evidence="13">
    <location>
        <position position="108"/>
    </location>
    <ligand>
        <name>NADPH</name>
        <dbReference type="ChEBI" id="CHEBI:57783"/>
    </ligand>
</feature>
<evidence type="ECO:0000256" key="17">
    <source>
        <dbReference type="RuleBase" id="RU000437"/>
    </source>
</evidence>
<evidence type="ECO:0000256" key="14">
    <source>
        <dbReference type="PIRSR" id="PIRSR000114-1"/>
    </source>
</evidence>
<comment type="caution">
    <text evidence="13">Lacks conserved residue(s) required for the propagation of feature annotation.</text>
</comment>
<dbReference type="InterPro" id="IPR006109">
    <property type="entry name" value="G3P_DH_NAD-dep_C"/>
</dbReference>
<evidence type="ECO:0000313" key="20">
    <source>
        <dbReference type="EMBL" id="QDT64229.1"/>
    </source>
</evidence>
<organism evidence="20 21">
    <name type="scientific">Calycomorphotria hydatis</name>
    <dbReference type="NCBI Taxonomy" id="2528027"/>
    <lineage>
        <taxon>Bacteria</taxon>
        <taxon>Pseudomonadati</taxon>
        <taxon>Planctomycetota</taxon>
        <taxon>Planctomycetia</taxon>
        <taxon>Planctomycetales</taxon>
        <taxon>Planctomycetaceae</taxon>
        <taxon>Calycomorphotria</taxon>
    </lineage>
</organism>
<dbReference type="GO" id="GO:0006650">
    <property type="term" value="P:glycerophospholipid metabolic process"/>
    <property type="evidence" value="ECO:0007669"/>
    <property type="project" value="UniProtKB-UniRule"/>
</dbReference>
<feature type="binding site" evidence="16">
    <location>
        <position position="255"/>
    </location>
    <ligand>
        <name>NAD(+)</name>
        <dbReference type="ChEBI" id="CHEBI:57540"/>
    </ligand>
</feature>
<feature type="binding site" evidence="13">
    <location>
        <position position="255"/>
    </location>
    <ligand>
        <name>NADPH</name>
        <dbReference type="ChEBI" id="CHEBI:57783"/>
    </ligand>
</feature>
<dbReference type="OrthoDB" id="9812273at2"/>
<feature type="binding site" evidence="13">
    <location>
        <position position="138"/>
    </location>
    <ligand>
        <name>sn-glycerol 3-phosphate</name>
        <dbReference type="ChEBI" id="CHEBI:57597"/>
    </ligand>
</feature>
<dbReference type="PIRSF" id="PIRSF000114">
    <property type="entry name" value="Glycerol-3-P_dh"/>
    <property type="match status" value="1"/>
</dbReference>
<keyword evidence="6 13" id="KW-0443">Lipid metabolism</keyword>
<dbReference type="GO" id="GO:0051287">
    <property type="term" value="F:NAD binding"/>
    <property type="evidence" value="ECO:0007669"/>
    <property type="project" value="InterPro"/>
</dbReference>
<gene>
    <name evidence="13 20" type="primary">gpsA</name>
    <name evidence="20" type="ORF">V22_14600</name>
</gene>
<feature type="binding site" evidence="13">
    <location>
        <position position="108"/>
    </location>
    <ligand>
        <name>sn-glycerol 3-phosphate</name>
        <dbReference type="ChEBI" id="CHEBI:57597"/>
    </ligand>
</feature>
<dbReference type="GO" id="GO:0008654">
    <property type="term" value="P:phospholipid biosynthetic process"/>
    <property type="evidence" value="ECO:0007669"/>
    <property type="project" value="UniProtKB-KW"/>
</dbReference>
<evidence type="ECO:0000256" key="1">
    <source>
        <dbReference type="ARBA" id="ARBA00011009"/>
    </source>
</evidence>
<dbReference type="GO" id="GO:0005829">
    <property type="term" value="C:cytosol"/>
    <property type="evidence" value="ECO:0007669"/>
    <property type="project" value="TreeGrafter"/>
</dbReference>
<evidence type="ECO:0000256" key="13">
    <source>
        <dbReference type="HAMAP-Rule" id="MF_00394"/>
    </source>
</evidence>
<feature type="binding site" evidence="15">
    <location>
        <begin position="255"/>
        <end position="256"/>
    </location>
    <ligand>
        <name>substrate</name>
    </ligand>
</feature>
<evidence type="ECO:0000256" key="4">
    <source>
        <dbReference type="ARBA" id="ARBA00023002"/>
    </source>
</evidence>
<dbReference type="PROSITE" id="PS51257">
    <property type="entry name" value="PROKAR_LIPOPROTEIN"/>
    <property type="match status" value="1"/>
</dbReference>
<dbReference type="GO" id="GO:0046168">
    <property type="term" value="P:glycerol-3-phosphate catabolic process"/>
    <property type="evidence" value="ECO:0007669"/>
    <property type="project" value="InterPro"/>
</dbReference>
<dbReference type="InterPro" id="IPR006168">
    <property type="entry name" value="G3P_DH_NAD-dep"/>
</dbReference>
<keyword evidence="8 13" id="KW-1208">Phospholipid metabolism</keyword>
<name>A0A517T785_9PLAN</name>
<evidence type="ECO:0000256" key="8">
    <source>
        <dbReference type="ARBA" id="ARBA00023264"/>
    </source>
</evidence>
<keyword evidence="7 13" id="KW-0594">Phospholipid biosynthesis</keyword>
<dbReference type="Pfam" id="PF01210">
    <property type="entry name" value="NAD_Gly3P_dh_N"/>
    <property type="match status" value="1"/>
</dbReference>
<evidence type="ECO:0000256" key="6">
    <source>
        <dbReference type="ARBA" id="ARBA00023098"/>
    </source>
</evidence>
<feature type="domain" description="Glycerol-3-phosphate dehydrogenase NAD-dependent C-terminal" evidence="19">
    <location>
        <begin position="180"/>
        <end position="320"/>
    </location>
</feature>
<evidence type="ECO:0000256" key="7">
    <source>
        <dbReference type="ARBA" id="ARBA00023209"/>
    </source>
</evidence>
<feature type="binding site" evidence="13">
    <location>
        <position position="191"/>
    </location>
    <ligand>
        <name>sn-glycerol 3-phosphate</name>
        <dbReference type="ChEBI" id="CHEBI:57597"/>
    </ligand>
</feature>
<feature type="binding site" evidence="13">
    <location>
        <position position="279"/>
    </location>
    <ligand>
        <name>NADPH</name>
        <dbReference type="ChEBI" id="CHEBI:57783"/>
    </ligand>
</feature>
<dbReference type="InterPro" id="IPR013328">
    <property type="entry name" value="6PGD_dom2"/>
</dbReference>
<comment type="similarity">
    <text evidence="1 13 17">Belongs to the NAD-dependent glycerol-3-phosphate dehydrogenase family.</text>
</comment>
<dbReference type="EC" id="1.1.1.94" evidence="10 13"/>
<feature type="binding site" evidence="13">
    <location>
        <position position="281"/>
    </location>
    <ligand>
        <name>NADPH</name>
        <dbReference type="ChEBI" id="CHEBI:57783"/>
    </ligand>
</feature>
<keyword evidence="2 13" id="KW-0444">Lipid biosynthesis</keyword>
<comment type="subcellular location">
    <subcellularLocation>
        <location evidence="13">Cytoplasm</location>
    </subcellularLocation>
</comment>
<dbReference type="Pfam" id="PF07479">
    <property type="entry name" value="NAD_Gly3P_dh_C"/>
    <property type="match status" value="1"/>
</dbReference>
<feature type="binding site" evidence="13">
    <location>
        <position position="255"/>
    </location>
    <ligand>
        <name>sn-glycerol 3-phosphate</name>
        <dbReference type="ChEBI" id="CHEBI:57597"/>
    </ligand>
</feature>
<dbReference type="AlphaFoldDB" id="A0A517T785"/>
<dbReference type="GO" id="GO:0046167">
    <property type="term" value="P:glycerol-3-phosphate biosynthetic process"/>
    <property type="evidence" value="ECO:0007669"/>
    <property type="project" value="UniProtKB-UniRule"/>
</dbReference>
<keyword evidence="3 13" id="KW-0521">NADP</keyword>
<dbReference type="FunFam" id="3.40.50.720:FF:000019">
    <property type="entry name" value="Glycerol-3-phosphate dehydrogenase [NAD(P)+]"/>
    <property type="match status" value="1"/>
</dbReference>
<keyword evidence="4 13" id="KW-0560">Oxidoreductase</keyword>
<feature type="binding site" evidence="13">
    <location>
        <position position="140"/>
    </location>
    <ligand>
        <name>NADPH</name>
        <dbReference type="ChEBI" id="CHEBI:57783"/>
    </ligand>
</feature>
<dbReference type="GO" id="GO:0141153">
    <property type="term" value="F:glycerol-3-phosphate dehydrogenase (NADP+) activity"/>
    <property type="evidence" value="ECO:0007669"/>
    <property type="project" value="RHEA"/>
</dbReference>
<feature type="binding site" evidence="13">
    <location>
        <position position="244"/>
    </location>
    <ligand>
        <name>sn-glycerol 3-phosphate</name>
        <dbReference type="ChEBI" id="CHEBI:57597"/>
    </ligand>
</feature>
<dbReference type="UniPathway" id="UPA00940"/>
<evidence type="ECO:0000256" key="12">
    <source>
        <dbReference type="ARBA" id="ARBA00080511"/>
    </source>
</evidence>
<feature type="binding site" evidence="13">
    <location>
        <position position="254"/>
    </location>
    <ligand>
        <name>sn-glycerol 3-phosphate</name>
        <dbReference type="ChEBI" id="CHEBI:57597"/>
    </ligand>
</feature>
<comment type="catalytic activity">
    <reaction evidence="13">
        <text>sn-glycerol 3-phosphate + NAD(+) = dihydroxyacetone phosphate + NADH + H(+)</text>
        <dbReference type="Rhea" id="RHEA:11092"/>
        <dbReference type="ChEBI" id="CHEBI:15378"/>
        <dbReference type="ChEBI" id="CHEBI:57540"/>
        <dbReference type="ChEBI" id="CHEBI:57597"/>
        <dbReference type="ChEBI" id="CHEBI:57642"/>
        <dbReference type="ChEBI" id="CHEBI:57945"/>
        <dbReference type="EC" id="1.1.1.94"/>
    </reaction>
</comment>
<dbReference type="PRINTS" id="PR00077">
    <property type="entry name" value="GPDHDRGNASE"/>
</dbReference>
<keyword evidence="13" id="KW-0547">Nucleotide-binding</keyword>
<dbReference type="RefSeq" id="WP_145261214.1">
    <property type="nucleotide sequence ID" value="NZ_CP036316.1"/>
</dbReference>
<accession>A0A517T785</accession>
<evidence type="ECO:0000256" key="9">
    <source>
        <dbReference type="ARBA" id="ARBA00052716"/>
    </source>
</evidence>
<dbReference type="FunFam" id="1.10.1040.10:FF:000001">
    <property type="entry name" value="Glycerol-3-phosphate dehydrogenase [NAD(P)+]"/>
    <property type="match status" value="1"/>
</dbReference>
<dbReference type="Gene3D" id="1.10.1040.10">
    <property type="entry name" value="N-(1-d-carboxylethyl)-l-norvaline Dehydrogenase, domain 2"/>
    <property type="match status" value="1"/>
</dbReference>
<evidence type="ECO:0000256" key="15">
    <source>
        <dbReference type="PIRSR" id="PIRSR000114-2"/>
    </source>
</evidence>
<dbReference type="PANTHER" id="PTHR11728:SF1">
    <property type="entry name" value="GLYCEROL-3-PHOSPHATE DEHYDROGENASE [NAD(+)] 2, CHLOROPLASTIC"/>
    <property type="match status" value="1"/>
</dbReference>
<feature type="binding site" evidence="16">
    <location>
        <begin position="9"/>
        <end position="14"/>
    </location>
    <ligand>
        <name>NAD(+)</name>
        <dbReference type="ChEBI" id="CHEBI:57540"/>
    </ligand>
</feature>
<dbReference type="NCBIfam" id="NF000942">
    <property type="entry name" value="PRK00094.1-4"/>
    <property type="match status" value="1"/>
</dbReference>
<evidence type="ECO:0000256" key="3">
    <source>
        <dbReference type="ARBA" id="ARBA00022857"/>
    </source>
</evidence>
<dbReference type="NCBIfam" id="NF000940">
    <property type="entry name" value="PRK00094.1-2"/>
    <property type="match status" value="1"/>
</dbReference>
<evidence type="ECO:0000256" key="10">
    <source>
        <dbReference type="ARBA" id="ARBA00066687"/>
    </source>
</evidence>
<feature type="binding site" evidence="13">
    <location>
        <position position="256"/>
    </location>
    <ligand>
        <name>sn-glycerol 3-phosphate</name>
        <dbReference type="ChEBI" id="CHEBI:57597"/>
    </ligand>
</feature>
<feature type="active site" description="Proton acceptor" evidence="13 14">
    <location>
        <position position="191"/>
    </location>
</feature>
<dbReference type="SUPFAM" id="SSF48179">
    <property type="entry name" value="6-phosphogluconate dehydrogenase C-terminal domain-like"/>
    <property type="match status" value="1"/>
</dbReference>
<dbReference type="Gene3D" id="3.40.50.720">
    <property type="entry name" value="NAD(P)-binding Rossmann-like Domain"/>
    <property type="match status" value="1"/>
</dbReference>
<feature type="binding site" evidence="13">
    <location>
        <position position="136"/>
    </location>
    <ligand>
        <name>sn-glycerol 3-phosphate</name>
        <dbReference type="ChEBI" id="CHEBI:57597"/>
    </ligand>
</feature>
<dbReference type="GO" id="GO:0005975">
    <property type="term" value="P:carbohydrate metabolic process"/>
    <property type="evidence" value="ECO:0007669"/>
    <property type="project" value="InterPro"/>
</dbReference>
<dbReference type="Proteomes" id="UP000319976">
    <property type="component" value="Chromosome"/>
</dbReference>
<reference evidence="20 21" key="1">
    <citation type="submission" date="2019-02" db="EMBL/GenBank/DDBJ databases">
        <title>Deep-cultivation of Planctomycetes and their phenomic and genomic characterization uncovers novel biology.</title>
        <authorList>
            <person name="Wiegand S."/>
            <person name="Jogler M."/>
            <person name="Boedeker C."/>
            <person name="Pinto D."/>
            <person name="Vollmers J."/>
            <person name="Rivas-Marin E."/>
            <person name="Kohn T."/>
            <person name="Peeters S.H."/>
            <person name="Heuer A."/>
            <person name="Rast P."/>
            <person name="Oberbeckmann S."/>
            <person name="Bunk B."/>
            <person name="Jeske O."/>
            <person name="Meyerdierks A."/>
            <person name="Storesund J.E."/>
            <person name="Kallscheuer N."/>
            <person name="Luecker S."/>
            <person name="Lage O.M."/>
            <person name="Pohl T."/>
            <person name="Merkel B.J."/>
            <person name="Hornburger P."/>
            <person name="Mueller R.-W."/>
            <person name="Bruemmer F."/>
            <person name="Labrenz M."/>
            <person name="Spormann A.M."/>
            <person name="Op den Camp H."/>
            <person name="Overmann J."/>
            <person name="Amann R."/>
            <person name="Jetten M.S.M."/>
            <person name="Mascher T."/>
            <person name="Medema M.H."/>
            <person name="Devos D.P."/>
            <person name="Kaster A.-K."/>
            <person name="Ovreas L."/>
            <person name="Rohde M."/>
            <person name="Galperin M.Y."/>
            <person name="Jogler C."/>
        </authorList>
    </citation>
    <scope>NUCLEOTIDE SEQUENCE [LARGE SCALE GENOMIC DNA]</scope>
    <source>
        <strain evidence="20 21">V22</strain>
    </source>
</reference>
<dbReference type="KEGG" id="chya:V22_14600"/>
<keyword evidence="5 13" id="KW-0520">NAD</keyword>
<evidence type="ECO:0000259" key="19">
    <source>
        <dbReference type="Pfam" id="PF07479"/>
    </source>
</evidence>
<dbReference type="InterPro" id="IPR011128">
    <property type="entry name" value="G3P_DH_NAD-dep_N"/>
</dbReference>
<evidence type="ECO:0000256" key="11">
    <source>
        <dbReference type="ARBA" id="ARBA00069372"/>
    </source>
</evidence>
<evidence type="ECO:0000256" key="5">
    <source>
        <dbReference type="ARBA" id="ARBA00023027"/>
    </source>
</evidence>
<dbReference type="InterPro" id="IPR036291">
    <property type="entry name" value="NAD(P)-bd_dom_sf"/>
</dbReference>
<dbReference type="InterPro" id="IPR008927">
    <property type="entry name" value="6-PGluconate_DH-like_C_sf"/>
</dbReference>
<sequence>MTERITVLGGGAMGTACASLLADKEVHEVRLWVREPELAQNIAHHHENSKFLSGVLLPESIHATSDAAEALDGASLVVAAVPCQYLRGTLDAIRPYFSDDVPFASVIKGIENTTFLRPSEVICDVLGDRNVASLSGPSHAEEIVRHLPASVVAACGDVSFCQYVQELFTTDRFRVYTNRDIVGVELAAALKNVIAIAAGISDGLGYGDNAKSALVTRGMVEMTRFGMKLGAEASSFAGLAGMGDLITTCFSRHSRNRKLGDRLGQGESLAQIQSSVHSVAEGVATALSVYEYADEHDIDMPITSEVYAVLYKNKSARDATDALMTRPLKEE</sequence>